<dbReference type="PROSITE" id="PS51275">
    <property type="entry name" value="PEPTIDASE_C26_GGH"/>
    <property type="match status" value="2"/>
</dbReference>
<dbReference type="PANTHER" id="PTHR11315">
    <property type="entry name" value="PROTEASE FAMILY C26 GAMMA-GLUTAMYL HYDROLASE"/>
    <property type="match status" value="1"/>
</dbReference>
<feature type="domain" description="Lipocalin/cytosolic fatty-acid binding" evidence="15">
    <location>
        <begin position="329"/>
        <end position="471"/>
    </location>
</feature>
<dbReference type="PANTHER" id="PTHR11315:SF20">
    <property type="entry name" value="GAMMA-GLUTAMYL HYDROLASE"/>
    <property type="match status" value="1"/>
</dbReference>
<dbReference type="InterPro" id="IPR015527">
    <property type="entry name" value="Pept_C26_g-glut_hydrolase"/>
</dbReference>
<evidence type="ECO:0000256" key="7">
    <source>
        <dbReference type="ARBA" id="ARBA00022801"/>
    </source>
</evidence>
<dbReference type="GeneTree" id="ENSGT00490000043388"/>
<dbReference type="GO" id="GO:0005773">
    <property type="term" value="C:vacuole"/>
    <property type="evidence" value="ECO:0007669"/>
    <property type="project" value="TreeGrafter"/>
</dbReference>
<evidence type="ECO:0000256" key="6">
    <source>
        <dbReference type="ARBA" id="ARBA00022729"/>
    </source>
</evidence>
<dbReference type="GO" id="GO:0006869">
    <property type="term" value="P:lipid transport"/>
    <property type="evidence" value="ECO:0007669"/>
    <property type="project" value="InterPro"/>
</dbReference>
<comment type="similarity">
    <text evidence="3">Belongs to the peptidase C26 family.</text>
</comment>
<dbReference type="FunFam" id="2.40.128.20:FF:000003">
    <property type="entry name" value="Apolipoprotein D"/>
    <property type="match status" value="1"/>
</dbReference>
<dbReference type="InterPro" id="IPR029062">
    <property type="entry name" value="Class_I_gatase-like"/>
</dbReference>
<dbReference type="GO" id="GO:0008289">
    <property type="term" value="F:lipid binding"/>
    <property type="evidence" value="ECO:0007669"/>
    <property type="project" value="UniProtKB-KW"/>
</dbReference>
<dbReference type="Gene3D" id="3.40.50.880">
    <property type="match status" value="2"/>
</dbReference>
<dbReference type="Gene3D" id="2.40.128.20">
    <property type="match status" value="1"/>
</dbReference>
<evidence type="ECO:0000256" key="5">
    <source>
        <dbReference type="ARBA" id="ARBA00022525"/>
    </source>
</evidence>
<dbReference type="Pfam" id="PF07722">
    <property type="entry name" value="Peptidase_C26"/>
    <property type="match status" value="2"/>
</dbReference>
<dbReference type="GO" id="GO:0005576">
    <property type="term" value="C:extracellular region"/>
    <property type="evidence" value="ECO:0007669"/>
    <property type="project" value="UniProtKB-SubCell"/>
</dbReference>
<evidence type="ECO:0000256" key="10">
    <source>
        <dbReference type="ARBA" id="ARBA00023180"/>
    </source>
</evidence>
<dbReference type="GO" id="GO:0007420">
    <property type="term" value="P:brain development"/>
    <property type="evidence" value="ECO:0007669"/>
    <property type="project" value="InterPro"/>
</dbReference>
<dbReference type="GO" id="GO:0006950">
    <property type="term" value="P:response to stress"/>
    <property type="evidence" value="ECO:0007669"/>
    <property type="project" value="UniProtKB-ARBA"/>
</dbReference>
<keyword evidence="9" id="KW-1015">Disulfide bond</keyword>
<keyword evidence="7 13" id="KW-0378">Hydrolase</keyword>
<evidence type="ECO:0000256" key="12">
    <source>
        <dbReference type="PIRSR" id="PIRSR615527-1"/>
    </source>
</evidence>
<dbReference type="KEGG" id="gat:120811609"/>
<evidence type="ECO:0000256" key="14">
    <source>
        <dbReference type="SAM" id="SignalP"/>
    </source>
</evidence>
<accession>A0AAQ4R503</accession>
<evidence type="ECO:0000256" key="4">
    <source>
        <dbReference type="ARBA" id="ARBA00022448"/>
    </source>
</evidence>
<dbReference type="Pfam" id="PF08212">
    <property type="entry name" value="Lipocalin_2"/>
    <property type="match status" value="1"/>
</dbReference>
<dbReference type="InterPro" id="IPR011697">
    <property type="entry name" value="Peptidase_C26"/>
</dbReference>
<feature type="signal peptide" evidence="14">
    <location>
        <begin position="1"/>
        <end position="17"/>
    </location>
</feature>
<evidence type="ECO:0000256" key="8">
    <source>
        <dbReference type="ARBA" id="ARBA00023121"/>
    </source>
</evidence>
<dbReference type="GO" id="GO:0042246">
    <property type="term" value="P:tissue regeneration"/>
    <property type="evidence" value="ECO:0007669"/>
    <property type="project" value="InterPro"/>
</dbReference>
<protein>
    <recommendedName>
        <fullName evidence="13">folate gamma-glutamyl hydrolase</fullName>
        <ecNumber evidence="13">3.4.19.9</ecNumber>
    </recommendedName>
</protein>
<evidence type="ECO:0000256" key="13">
    <source>
        <dbReference type="PROSITE-ProRule" id="PRU00607"/>
    </source>
</evidence>
<keyword evidence="5" id="KW-0964">Secreted</keyword>
<dbReference type="InterPro" id="IPR022272">
    <property type="entry name" value="Lipocalin_CS"/>
</dbReference>
<comment type="similarity">
    <text evidence="2">Belongs to the calycin superfamily. Lipocalin family.</text>
</comment>
<sequence>MSLFFCISLTCLFYSSATRNNRPVIGILAQEIRVPKPNQTTYVAASYVKFLESGGARVVPVMLDQTLEEYKRVFNSINGILLPGGRASIISSPFQRASQIFYELAVEANNRGDYFPLWGTCLGFEQLFYFTSFKTTLSRTNTTGVALPLSFTNESKSSRLLKDFPAELLDALASEPLTEHSHKFGLALSTHDTNEELKRFYKVISTNWDGATEFVSTFEAYDYPFYGTQWHPEKNAYEWRKPYVPHSPSAVRTTFFMAEFFVNEARKSFHRFRSEEEERSALIYNYSPVHSGPNGFFEQVLLVVLLTAAARAQSFHRGKCPRPSVQQDFDVTKYMGTWYEIEKLPAAFERGTCNQATYSPLADGTVKVRNAELLSNGKRSTIEGVAKVKNASQPAILGVGFFKGVPDAPYWVLSTDYHSYSLVYSCTKYFLFHVDYAWILSRTRVLAEDVIGPLRDRLASAGVNANRLTVSNQTGCDRTAAKTNERPIIGVLAQEVSSPKTNRTAYIAASYVKTLESAGARVVPVMINQTPQEYEALFASINGILYPGGSANILSSGYQRAAKIFYELALEANKRGDYFPVWGTCLGYEQLTVLTSGEDLLSLTNTSGVPLPLNFMDGAKSSRMFEGFPDELMEDLASEPLTANVHNWSVSLSTHKTNEQLNSFYKVLSTNTDGTTEFVSTVEAFDYPIYGTQWHPEKNAFEWRRPYVPHSPSAVRISFYAAQFFVNEARKNFHKFDSEEEEGKALIFNYSPVYAAPRSVFEQIYYF</sequence>
<evidence type="ECO:0000313" key="17">
    <source>
        <dbReference type="Proteomes" id="UP000007635"/>
    </source>
</evidence>
<dbReference type="PRINTS" id="PR02058">
    <property type="entry name" value="APODVERTBRTE"/>
</dbReference>
<dbReference type="InterPro" id="IPR002969">
    <property type="entry name" value="ApolipopD"/>
</dbReference>
<evidence type="ECO:0000256" key="11">
    <source>
        <dbReference type="ARBA" id="ARBA00023283"/>
    </source>
</evidence>
<dbReference type="SUPFAM" id="SSF52317">
    <property type="entry name" value="Class I glutamine amidotransferase-like"/>
    <property type="match status" value="2"/>
</dbReference>
<dbReference type="GeneID" id="120811609"/>
<dbReference type="SUPFAM" id="SSF50814">
    <property type="entry name" value="Lipocalins"/>
    <property type="match status" value="1"/>
</dbReference>
<dbReference type="Proteomes" id="UP000007635">
    <property type="component" value="Chromosome XXI"/>
</dbReference>
<comment type="catalytic activity">
    <reaction evidence="13">
        <text>(6S)-5,6,7,8-tetrahydrofolyl-(gamma-L-Glu)(n) + (n-1) H2O = (6S)-5,6,7,8-tetrahydrofolate + (n-1) L-glutamate</text>
        <dbReference type="Rhea" id="RHEA:56784"/>
        <dbReference type="Rhea" id="RHEA-COMP:14738"/>
        <dbReference type="ChEBI" id="CHEBI:15377"/>
        <dbReference type="ChEBI" id="CHEBI:29985"/>
        <dbReference type="ChEBI" id="CHEBI:57453"/>
        <dbReference type="ChEBI" id="CHEBI:141005"/>
        <dbReference type="EC" id="3.4.19.9"/>
    </reaction>
</comment>
<keyword evidence="8" id="KW-0446">Lipid-binding</keyword>
<dbReference type="FunFam" id="3.40.50.880:FF:000024">
    <property type="entry name" value="Folate gamma-glutamyl hydrolase"/>
    <property type="match status" value="2"/>
</dbReference>
<feature type="active site" description="Nucleophile" evidence="13">
    <location>
        <position position="121"/>
    </location>
</feature>
<evidence type="ECO:0000256" key="9">
    <source>
        <dbReference type="ARBA" id="ARBA00023157"/>
    </source>
</evidence>
<keyword evidence="17" id="KW-1185">Reference proteome</keyword>
<dbReference type="Ensembl" id="ENSGACT00000055131.1">
    <property type="protein sequence ID" value="ENSGACP00000057261.1"/>
    <property type="gene ID" value="ENSGACG00000000556.2"/>
</dbReference>
<dbReference type="InterPro" id="IPR026222">
    <property type="entry name" value="ApoD_vertbrte"/>
</dbReference>
<evidence type="ECO:0000256" key="3">
    <source>
        <dbReference type="ARBA" id="ARBA00011083"/>
    </source>
</evidence>
<evidence type="ECO:0000256" key="1">
    <source>
        <dbReference type="ARBA" id="ARBA00004239"/>
    </source>
</evidence>
<organism evidence="16 17">
    <name type="scientific">Gasterosteus aculeatus aculeatus</name>
    <name type="common">three-spined stickleback</name>
    <dbReference type="NCBI Taxonomy" id="481459"/>
    <lineage>
        <taxon>Eukaryota</taxon>
        <taxon>Metazoa</taxon>
        <taxon>Chordata</taxon>
        <taxon>Craniata</taxon>
        <taxon>Vertebrata</taxon>
        <taxon>Euteleostomi</taxon>
        <taxon>Actinopterygii</taxon>
        <taxon>Neopterygii</taxon>
        <taxon>Teleostei</taxon>
        <taxon>Neoteleostei</taxon>
        <taxon>Acanthomorphata</taxon>
        <taxon>Eupercaria</taxon>
        <taxon>Perciformes</taxon>
        <taxon>Cottioidei</taxon>
        <taxon>Gasterosteales</taxon>
        <taxon>Gasterosteidae</taxon>
        <taxon>Gasterosteus</taxon>
    </lineage>
</organism>
<evidence type="ECO:0000259" key="15">
    <source>
        <dbReference type="Pfam" id="PF08212"/>
    </source>
</evidence>
<feature type="chain" id="PRO_5042863702" description="folate gamma-glutamyl hydrolase" evidence="14">
    <location>
        <begin position="18"/>
        <end position="767"/>
    </location>
</feature>
<dbReference type="CDD" id="cd19437">
    <property type="entry name" value="lipocalin_apoD-like"/>
    <property type="match status" value="1"/>
</dbReference>
<feature type="active site" evidence="13">
    <location>
        <position position="231"/>
    </location>
</feature>
<keyword evidence="6 14" id="KW-0732">Signal</keyword>
<evidence type="ECO:0000256" key="2">
    <source>
        <dbReference type="ARBA" id="ARBA00006889"/>
    </source>
</evidence>
<keyword evidence="10" id="KW-0325">Glycoprotein</keyword>
<reference evidence="16 17" key="1">
    <citation type="journal article" date="2021" name="G3 (Bethesda)">
        <title>Improved contiguity of the threespine stickleback genome using long-read sequencing.</title>
        <authorList>
            <person name="Nath S."/>
            <person name="Shaw D.E."/>
            <person name="White M.A."/>
        </authorList>
    </citation>
    <scope>NUCLEOTIDE SEQUENCE [LARGE SCALE GENOMIC DNA]</scope>
    <source>
        <strain evidence="16 17">Lake Benthic</strain>
    </source>
</reference>
<dbReference type="InterPro" id="IPR012674">
    <property type="entry name" value="Calycin"/>
</dbReference>
<keyword evidence="4" id="KW-0813">Transport</keyword>
<dbReference type="RefSeq" id="XP_040023060.1">
    <property type="nucleotide sequence ID" value="XM_040167126.1"/>
</dbReference>
<feature type="active site" description="Nucleophile" evidence="12 13">
    <location>
        <position position="585"/>
    </location>
</feature>
<dbReference type="EC" id="3.4.19.9" evidence="13"/>
<proteinExistence type="inferred from homology"/>
<comment type="subcellular location">
    <subcellularLocation>
        <location evidence="1">Secreted</location>
        <location evidence="1">Extracellular space</location>
    </subcellularLocation>
</comment>
<dbReference type="AlphaFoldDB" id="A0AAQ4R503"/>
<reference evidence="16" key="2">
    <citation type="submission" date="2025-08" db="UniProtKB">
        <authorList>
            <consortium name="Ensembl"/>
        </authorList>
    </citation>
    <scope>IDENTIFICATION</scope>
</reference>
<evidence type="ECO:0000313" key="16">
    <source>
        <dbReference type="Ensembl" id="ENSGACP00000057261.1"/>
    </source>
</evidence>
<dbReference type="PROSITE" id="PS51273">
    <property type="entry name" value="GATASE_TYPE_1"/>
    <property type="match status" value="2"/>
</dbReference>
<dbReference type="GO" id="GO:0046900">
    <property type="term" value="P:tetrahydrofolylpolyglutamate metabolic process"/>
    <property type="evidence" value="ECO:0007669"/>
    <property type="project" value="TreeGrafter"/>
</dbReference>
<dbReference type="InterPro" id="IPR000566">
    <property type="entry name" value="Lipocln_cytosolic_FA-bd_dom"/>
</dbReference>
<feature type="active site" description="Proton donor" evidence="12">
    <location>
        <position position="695"/>
    </location>
</feature>
<dbReference type="GO" id="GO:0034722">
    <property type="term" value="F:gamma-glutamyl-peptidase activity"/>
    <property type="evidence" value="ECO:0007669"/>
    <property type="project" value="UniProtKB-UniRule"/>
</dbReference>
<dbReference type="PRINTS" id="PR01219">
    <property type="entry name" value="APOLIPOPROTD"/>
</dbReference>
<keyword evidence="11" id="KW-0873">Pyrrolidone carboxylic acid</keyword>
<dbReference type="PROSITE" id="PS00213">
    <property type="entry name" value="LIPOCALIN"/>
    <property type="match status" value="1"/>
</dbReference>
<name>A0AAQ4R503_GASAC</name>
<feature type="active site" evidence="13">
    <location>
        <position position="695"/>
    </location>
</feature>
<reference evidence="16" key="3">
    <citation type="submission" date="2025-09" db="UniProtKB">
        <authorList>
            <consortium name="Ensembl"/>
        </authorList>
    </citation>
    <scope>IDENTIFICATION</scope>
</reference>